<keyword evidence="4" id="KW-0747">Spliceosome</keyword>
<dbReference type="PANTHER" id="PTHR23147">
    <property type="entry name" value="SERINE/ARGININE RICH SPLICING FACTOR"/>
    <property type="match status" value="1"/>
</dbReference>
<evidence type="ECO:0000256" key="9">
    <source>
        <dbReference type="ARBA" id="ARBA00061011"/>
    </source>
</evidence>
<feature type="transmembrane region" description="Helical" evidence="11">
    <location>
        <begin position="214"/>
        <end position="235"/>
    </location>
</feature>
<dbReference type="SMART" id="SM00360">
    <property type="entry name" value="RRM"/>
    <property type="match status" value="1"/>
</dbReference>
<dbReference type="AlphaFoldDB" id="A0A8X8ZM42"/>
<dbReference type="Pfam" id="PF00076">
    <property type="entry name" value="RRM_1"/>
    <property type="match status" value="1"/>
</dbReference>
<keyword evidence="11" id="KW-1133">Transmembrane helix</keyword>
<dbReference type="InterPro" id="IPR012677">
    <property type="entry name" value="Nucleotide-bd_a/b_plait_sf"/>
</dbReference>
<feature type="transmembrane region" description="Helical" evidence="11">
    <location>
        <begin position="182"/>
        <end position="202"/>
    </location>
</feature>
<dbReference type="GO" id="GO:0008270">
    <property type="term" value="F:zinc ion binding"/>
    <property type="evidence" value="ECO:0007669"/>
    <property type="project" value="UniProtKB-KW"/>
</dbReference>
<dbReference type="InterPro" id="IPR000504">
    <property type="entry name" value="RRM_dom"/>
</dbReference>
<reference evidence="13" key="2">
    <citation type="submission" date="2020-08" db="EMBL/GenBank/DDBJ databases">
        <title>Plant Genome Project.</title>
        <authorList>
            <person name="Zhang R.-G."/>
        </authorList>
    </citation>
    <scope>NUCLEOTIDE SEQUENCE</scope>
    <source>
        <strain evidence="13">Huo1</strain>
        <tissue evidence="13">Leaf</tissue>
    </source>
</reference>
<name>A0A8X8ZM42_SALSN</name>
<evidence type="ECO:0000256" key="4">
    <source>
        <dbReference type="ARBA" id="ARBA00022728"/>
    </source>
</evidence>
<evidence type="ECO:0000256" key="6">
    <source>
        <dbReference type="ARBA" id="ARBA00022833"/>
    </source>
</evidence>
<evidence type="ECO:0000256" key="5">
    <source>
        <dbReference type="ARBA" id="ARBA00022771"/>
    </source>
</evidence>
<dbReference type="FunFam" id="3.30.70.330:FF:000214">
    <property type="entry name" value="Serine/arginine-rich splicing factor 7"/>
    <property type="match status" value="1"/>
</dbReference>
<evidence type="ECO:0000256" key="8">
    <source>
        <dbReference type="ARBA" id="ARBA00023242"/>
    </source>
</evidence>
<keyword evidence="5" id="KW-0863">Zinc-finger</keyword>
<evidence type="ECO:0000313" key="13">
    <source>
        <dbReference type="EMBL" id="KAG6409706.1"/>
    </source>
</evidence>
<evidence type="ECO:0000256" key="1">
    <source>
        <dbReference type="ARBA" id="ARBA00004123"/>
    </source>
</evidence>
<proteinExistence type="inferred from homology"/>
<feature type="domain" description="RRM" evidence="12">
    <location>
        <begin position="13"/>
        <end position="94"/>
    </location>
</feature>
<keyword evidence="7" id="KW-0508">mRNA splicing</keyword>
<dbReference type="SUPFAM" id="SSF54928">
    <property type="entry name" value="RNA-binding domain, RBD"/>
    <property type="match status" value="1"/>
</dbReference>
<evidence type="ECO:0000256" key="11">
    <source>
        <dbReference type="SAM" id="Phobius"/>
    </source>
</evidence>
<keyword evidence="6" id="KW-0862">Zinc</keyword>
<keyword evidence="2" id="KW-0507">mRNA processing</keyword>
<evidence type="ECO:0000256" key="2">
    <source>
        <dbReference type="ARBA" id="ARBA00022664"/>
    </source>
</evidence>
<keyword evidence="8" id="KW-0539">Nucleus</keyword>
<keyword evidence="14" id="KW-1185">Reference proteome</keyword>
<keyword evidence="10" id="KW-0694">RNA-binding</keyword>
<dbReference type="PROSITE" id="PS50102">
    <property type="entry name" value="RRM"/>
    <property type="match status" value="1"/>
</dbReference>
<sequence>MVRNRIYWILKMSRVYVGNLDPRVTERELEDEFRVFGVIRSVWVARRPPGYAFIDFDDRRDAQDAIRDLDGLIWNLNFSAKMDGELVILLVSAERGVVLEGVEVAALLDTAGVQVMAGGVIVLVRVPLGVEAYHPKIAASAGRLIVDERKCHMLMEMVLGKESKDVEAGAKHGSYSSIWTDGAVFTVVLYLLGLSYCYVSGATPSASTDAFDCLYYFSSLYVVLLHWFSASALLFRPSLPCGGIFNLKHCGSQLVTVVDASLIAYLRM</sequence>
<evidence type="ECO:0000256" key="10">
    <source>
        <dbReference type="PROSITE-ProRule" id="PRU00176"/>
    </source>
</evidence>
<comment type="caution">
    <text evidence="13">The sequence shown here is derived from an EMBL/GenBank/DDBJ whole genome shotgun (WGS) entry which is preliminary data.</text>
</comment>
<evidence type="ECO:0000313" key="14">
    <source>
        <dbReference type="Proteomes" id="UP000298416"/>
    </source>
</evidence>
<evidence type="ECO:0000259" key="12">
    <source>
        <dbReference type="PROSITE" id="PS50102"/>
    </source>
</evidence>
<dbReference type="GO" id="GO:0000398">
    <property type="term" value="P:mRNA splicing, via spliceosome"/>
    <property type="evidence" value="ECO:0007669"/>
    <property type="project" value="UniProtKB-ARBA"/>
</dbReference>
<evidence type="ECO:0000256" key="3">
    <source>
        <dbReference type="ARBA" id="ARBA00022723"/>
    </source>
</evidence>
<protein>
    <recommendedName>
        <fullName evidence="12">RRM domain-containing protein</fullName>
    </recommendedName>
</protein>
<dbReference type="Proteomes" id="UP000298416">
    <property type="component" value="Unassembled WGS sequence"/>
</dbReference>
<keyword evidence="11" id="KW-0812">Transmembrane</keyword>
<keyword evidence="11" id="KW-0472">Membrane</keyword>
<reference evidence="13" key="1">
    <citation type="submission" date="2018-01" db="EMBL/GenBank/DDBJ databases">
        <authorList>
            <person name="Mao J.F."/>
        </authorList>
    </citation>
    <scope>NUCLEOTIDE SEQUENCE</scope>
    <source>
        <strain evidence="13">Huo1</strain>
        <tissue evidence="13">Leaf</tissue>
    </source>
</reference>
<evidence type="ECO:0000256" key="7">
    <source>
        <dbReference type="ARBA" id="ARBA00023187"/>
    </source>
</evidence>
<keyword evidence="3" id="KW-0479">Metal-binding</keyword>
<dbReference type="CDD" id="cd12373">
    <property type="entry name" value="RRM_SRSF3_like"/>
    <property type="match status" value="1"/>
</dbReference>
<dbReference type="GO" id="GO:0005681">
    <property type="term" value="C:spliceosomal complex"/>
    <property type="evidence" value="ECO:0007669"/>
    <property type="project" value="UniProtKB-KW"/>
</dbReference>
<accession>A0A8X8ZM42</accession>
<dbReference type="Gene3D" id="3.30.70.330">
    <property type="match status" value="1"/>
</dbReference>
<dbReference type="EMBL" id="PNBA02000010">
    <property type="protein sequence ID" value="KAG6409706.1"/>
    <property type="molecule type" value="Genomic_DNA"/>
</dbReference>
<dbReference type="GO" id="GO:0016607">
    <property type="term" value="C:nuclear speck"/>
    <property type="evidence" value="ECO:0007669"/>
    <property type="project" value="UniProtKB-ARBA"/>
</dbReference>
<organism evidence="13">
    <name type="scientific">Salvia splendens</name>
    <name type="common">Scarlet sage</name>
    <dbReference type="NCBI Taxonomy" id="180675"/>
    <lineage>
        <taxon>Eukaryota</taxon>
        <taxon>Viridiplantae</taxon>
        <taxon>Streptophyta</taxon>
        <taxon>Embryophyta</taxon>
        <taxon>Tracheophyta</taxon>
        <taxon>Spermatophyta</taxon>
        <taxon>Magnoliopsida</taxon>
        <taxon>eudicotyledons</taxon>
        <taxon>Gunneridae</taxon>
        <taxon>Pentapetalae</taxon>
        <taxon>asterids</taxon>
        <taxon>lamiids</taxon>
        <taxon>Lamiales</taxon>
        <taxon>Lamiaceae</taxon>
        <taxon>Nepetoideae</taxon>
        <taxon>Mentheae</taxon>
        <taxon>Salviinae</taxon>
        <taxon>Salvia</taxon>
        <taxon>Salvia subgen. Calosphace</taxon>
        <taxon>core Calosphace</taxon>
    </lineage>
</organism>
<gene>
    <name evidence="13" type="ORF">SASPL_127748</name>
</gene>
<comment type="subcellular location">
    <subcellularLocation>
        <location evidence="1">Nucleus</location>
    </subcellularLocation>
</comment>
<dbReference type="InterPro" id="IPR035979">
    <property type="entry name" value="RBD_domain_sf"/>
</dbReference>
<comment type="similarity">
    <text evidence="9">Belongs to the splicing factor SR family. RSZ subfamily.</text>
</comment>
<dbReference type="InterPro" id="IPR050907">
    <property type="entry name" value="SRSF"/>
</dbReference>
<dbReference type="GO" id="GO:0003723">
    <property type="term" value="F:RNA binding"/>
    <property type="evidence" value="ECO:0007669"/>
    <property type="project" value="UniProtKB-UniRule"/>
</dbReference>